<evidence type="ECO:0000256" key="2">
    <source>
        <dbReference type="ARBA" id="ARBA00010441"/>
    </source>
</evidence>
<accession>A0A8J9VKZ5</accession>
<evidence type="ECO:0000256" key="8">
    <source>
        <dbReference type="ARBA" id="ARBA00023098"/>
    </source>
</evidence>
<keyword evidence="3" id="KW-0444">Lipid biosynthesis</keyword>
<evidence type="ECO:0000256" key="1">
    <source>
        <dbReference type="ARBA" id="ARBA00004448"/>
    </source>
</evidence>
<dbReference type="FunFam" id="1.20.120.1760:FF:000005">
    <property type="entry name" value="Cardiolipin synthase 1"/>
    <property type="match status" value="1"/>
</dbReference>
<name>A0A8J9VKZ5_9NEOP</name>
<organism evidence="16 17">
    <name type="scientific">Brenthis ino</name>
    <name type="common">lesser marbled fritillary</name>
    <dbReference type="NCBI Taxonomy" id="405034"/>
    <lineage>
        <taxon>Eukaryota</taxon>
        <taxon>Metazoa</taxon>
        <taxon>Ecdysozoa</taxon>
        <taxon>Arthropoda</taxon>
        <taxon>Hexapoda</taxon>
        <taxon>Insecta</taxon>
        <taxon>Pterygota</taxon>
        <taxon>Neoptera</taxon>
        <taxon>Endopterygota</taxon>
        <taxon>Lepidoptera</taxon>
        <taxon>Glossata</taxon>
        <taxon>Ditrysia</taxon>
        <taxon>Papilionoidea</taxon>
        <taxon>Nymphalidae</taxon>
        <taxon>Heliconiinae</taxon>
        <taxon>Argynnini</taxon>
        <taxon>Brenthis</taxon>
    </lineage>
</organism>
<evidence type="ECO:0000256" key="15">
    <source>
        <dbReference type="SAM" id="Phobius"/>
    </source>
</evidence>
<dbReference type="EMBL" id="OV170227">
    <property type="protein sequence ID" value="CAH0728420.1"/>
    <property type="molecule type" value="Genomic_DNA"/>
</dbReference>
<dbReference type="InterPro" id="IPR050324">
    <property type="entry name" value="CDP-alcohol_PTase-I"/>
</dbReference>
<evidence type="ECO:0000256" key="13">
    <source>
        <dbReference type="ARBA" id="ARBA00039001"/>
    </source>
</evidence>
<dbReference type="OrthoDB" id="10020554at2759"/>
<evidence type="ECO:0000256" key="10">
    <source>
        <dbReference type="ARBA" id="ARBA00023136"/>
    </source>
</evidence>
<dbReference type="EC" id="2.7.8.41" evidence="13"/>
<evidence type="ECO:0000313" key="16">
    <source>
        <dbReference type="EMBL" id="CAH0728420.1"/>
    </source>
</evidence>
<comment type="catalytic activity">
    <reaction evidence="14">
        <text>a CDP-1,2-diacyl-sn-glycerol + a 1,2-diacyl-sn-glycero-3-phospho-(1'-sn-glycerol) = a cardiolipin + CMP + H(+)</text>
        <dbReference type="Rhea" id="RHEA:32931"/>
        <dbReference type="ChEBI" id="CHEBI:15378"/>
        <dbReference type="ChEBI" id="CHEBI:58332"/>
        <dbReference type="ChEBI" id="CHEBI:60377"/>
        <dbReference type="ChEBI" id="CHEBI:62237"/>
        <dbReference type="ChEBI" id="CHEBI:64716"/>
        <dbReference type="EC" id="2.7.8.41"/>
    </reaction>
</comment>
<keyword evidence="5 15" id="KW-0812">Transmembrane</keyword>
<dbReference type="GO" id="GO:0032049">
    <property type="term" value="P:cardiolipin biosynthetic process"/>
    <property type="evidence" value="ECO:0007669"/>
    <property type="project" value="TreeGrafter"/>
</dbReference>
<dbReference type="PANTHER" id="PTHR14269">
    <property type="entry name" value="CDP-DIACYLGLYCEROL--GLYCEROL-3-PHOSPHATE 3-PHOSPHATIDYLTRANSFERASE-RELATED"/>
    <property type="match status" value="1"/>
</dbReference>
<evidence type="ECO:0000256" key="12">
    <source>
        <dbReference type="ARBA" id="ARBA00023264"/>
    </source>
</evidence>
<dbReference type="Proteomes" id="UP000838878">
    <property type="component" value="Chromosome 7"/>
</dbReference>
<protein>
    <recommendedName>
        <fullName evidence="13">cardiolipin synthase (CMP-forming)</fullName>
        <ecNumber evidence="13">2.7.8.41</ecNumber>
    </recommendedName>
</protein>
<keyword evidence="6" id="KW-0999">Mitochondrion inner membrane</keyword>
<dbReference type="InterPro" id="IPR000462">
    <property type="entry name" value="CDP-OH_P_trans"/>
</dbReference>
<evidence type="ECO:0000256" key="5">
    <source>
        <dbReference type="ARBA" id="ARBA00022692"/>
    </source>
</evidence>
<keyword evidence="8" id="KW-0443">Lipid metabolism</keyword>
<reference evidence="16" key="1">
    <citation type="submission" date="2021-12" db="EMBL/GenBank/DDBJ databases">
        <authorList>
            <person name="Martin H S."/>
        </authorList>
    </citation>
    <scope>NUCLEOTIDE SEQUENCE</scope>
</reference>
<sequence>MRFKTCTYLRQIYSISCNHYRQYNVLSTTQNILAVHRINKTPFKLSSLICVYSSDNKKHLLEKKTDAIKNVLEQKKEQIKETEYKIRQKGVELVRDLKQQKEITGQKFKVKKDHLVKDILETRAKVREKIEEVVEKENVFTVPNILCVTRIVMSPYLGYIILQDNYNLALGLLVFAGITDMLDGWIARNWEGQASKMGSFLDPMADKVLIATLFISLTWQNLIPLPLTLLIVARDAALVAAGFVIRYISLPPPKTLSRYFDVTHATAQLAPTFISKMNTAIQLLLVGTTLASPVFGYVDHPALHVLCGLTAASTIVSALSYLISKDTYKVLKKKL</sequence>
<proteinExistence type="inferred from homology"/>
<feature type="transmembrane region" description="Helical" evidence="15">
    <location>
        <begin position="279"/>
        <end position="297"/>
    </location>
</feature>
<feature type="transmembrane region" description="Helical" evidence="15">
    <location>
        <begin position="303"/>
        <end position="324"/>
    </location>
</feature>
<evidence type="ECO:0000313" key="17">
    <source>
        <dbReference type="Proteomes" id="UP000838878"/>
    </source>
</evidence>
<dbReference type="Pfam" id="PF01066">
    <property type="entry name" value="CDP-OH_P_transf"/>
    <property type="match status" value="1"/>
</dbReference>
<dbReference type="PANTHER" id="PTHR14269:SF60">
    <property type="entry name" value="CARDIOLIPIN SYNTHASE (CMP-FORMING)"/>
    <property type="match status" value="1"/>
</dbReference>
<dbReference type="GO" id="GO:0043337">
    <property type="term" value="F:cardiolipin synthase (CMP-forming)"/>
    <property type="evidence" value="ECO:0007669"/>
    <property type="project" value="UniProtKB-EC"/>
</dbReference>
<comment type="subcellular location">
    <subcellularLocation>
        <location evidence="1">Mitochondrion inner membrane</location>
        <topology evidence="1">Multi-pass membrane protein</topology>
    </subcellularLocation>
</comment>
<evidence type="ECO:0000256" key="6">
    <source>
        <dbReference type="ARBA" id="ARBA00022792"/>
    </source>
</evidence>
<evidence type="ECO:0000256" key="4">
    <source>
        <dbReference type="ARBA" id="ARBA00022679"/>
    </source>
</evidence>
<evidence type="ECO:0000256" key="11">
    <source>
        <dbReference type="ARBA" id="ARBA00023209"/>
    </source>
</evidence>
<dbReference type="GO" id="GO:0005743">
    <property type="term" value="C:mitochondrial inner membrane"/>
    <property type="evidence" value="ECO:0007669"/>
    <property type="project" value="UniProtKB-SubCell"/>
</dbReference>
<gene>
    <name evidence="16" type="ORF">BINO364_LOCUS13639</name>
</gene>
<feature type="transmembrane region" description="Helical" evidence="15">
    <location>
        <begin position="199"/>
        <end position="219"/>
    </location>
</feature>
<evidence type="ECO:0000256" key="7">
    <source>
        <dbReference type="ARBA" id="ARBA00022989"/>
    </source>
</evidence>
<feature type="transmembrane region" description="Helical" evidence="15">
    <location>
        <begin position="168"/>
        <end position="187"/>
    </location>
</feature>
<evidence type="ECO:0000256" key="3">
    <source>
        <dbReference type="ARBA" id="ARBA00022516"/>
    </source>
</evidence>
<keyword evidence="4" id="KW-0808">Transferase</keyword>
<dbReference type="InterPro" id="IPR043130">
    <property type="entry name" value="CDP-OH_PTrfase_TM_dom"/>
</dbReference>
<keyword evidence="10 15" id="KW-0472">Membrane</keyword>
<evidence type="ECO:0000256" key="9">
    <source>
        <dbReference type="ARBA" id="ARBA00023128"/>
    </source>
</evidence>
<evidence type="ECO:0000256" key="14">
    <source>
        <dbReference type="ARBA" id="ARBA00047433"/>
    </source>
</evidence>
<dbReference type="AlphaFoldDB" id="A0A8J9VKZ5"/>
<keyword evidence="12" id="KW-1208">Phospholipid metabolism</keyword>
<feature type="non-terminal residue" evidence="16">
    <location>
        <position position="335"/>
    </location>
</feature>
<keyword evidence="7 15" id="KW-1133">Transmembrane helix</keyword>
<keyword evidence="11" id="KW-0594">Phospholipid biosynthesis</keyword>
<keyword evidence="17" id="KW-1185">Reference proteome</keyword>
<dbReference type="Gene3D" id="1.20.120.1760">
    <property type="match status" value="1"/>
</dbReference>
<keyword evidence="9" id="KW-0496">Mitochondrion</keyword>
<comment type="similarity">
    <text evidence="2">Belongs to the CDP-alcohol phosphatidyltransferase class-I family.</text>
</comment>